<dbReference type="SUPFAM" id="SSF52540">
    <property type="entry name" value="P-loop containing nucleoside triphosphate hydrolases"/>
    <property type="match status" value="1"/>
</dbReference>
<dbReference type="SMART" id="SM00382">
    <property type="entry name" value="AAA"/>
    <property type="match status" value="1"/>
</dbReference>
<dbReference type="PANTHER" id="PTHR11669:SF0">
    <property type="entry name" value="PROTEIN STICHEL-LIKE 2"/>
    <property type="match status" value="1"/>
</dbReference>
<proteinExistence type="inferred from homology"/>
<feature type="domain" description="AAA+ ATPase" evidence="4">
    <location>
        <begin position="37"/>
        <end position="163"/>
    </location>
</feature>
<dbReference type="GO" id="GO:0009360">
    <property type="term" value="C:DNA polymerase III complex"/>
    <property type="evidence" value="ECO:0007669"/>
    <property type="project" value="InterPro"/>
</dbReference>
<comment type="function">
    <text evidence="3">DNA polymerase III is a complex, multichain enzyme responsible for most of the replicative synthesis in bacteria. This DNA polymerase also exhibits 3' to 5' exonuclease activity.</text>
</comment>
<reference evidence="5 6" key="1">
    <citation type="journal article" date="2016" name="Nat. Commun.">
        <title>Thousands of microbial genomes shed light on interconnected biogeochemical processes in an aquifer system.</title>
        <authorList>
            <person name="Anantharaman K."/>
            <person name="Brown C.T."/>
            <person name="Hug L.A."/>
            <person name="Sharon I."/>
            <person name="Castelle C.J."/>
            <person name="Probst A.J."/>
            <person name="Thomas B.C."/>
            <person name="Singh A."/>
            <person name="Wilkins M.J."/>
            <person name="Karaoz U."/>
            <person name="Brodie E.L."/>
            <person name="Williams K.H."/>
            <person name="Hubbard S.S."/>
            <person name="Banfield J.F."/>
        </authorList>
    </citation>
    <scope>NUCLEOTIDE SEQUENCE [LARGE SCALE GENOMIC DNA]</scope>
</reference>
<evidence type="ECO:0000256" key="2">
    <source>
        <dbReference type="ARBA" id="ARBA00049244"/>
    </source>
</evidence>
<keyword evidence="3" id="KW-0235">DNA replication</keyword>
<dbReference type="GO" id="GO:0006261">
    <property type="term" value="P:DNA-templated DNA replication"/>
    <property type="evidence" value="ECO:0007669"/>
    <property type="project" value="TreeGrafter"/>
</dbReference>
<dbReference type="InterPro" id="IPR027417">
    <property type="entry name" value="P-loop_NTPase"/>
</dbReference>
<dbReference type="Gene3D" id="1.10.8.60">
    <property type="match status" value="1"/>
</dbReference>
<dbReference type="InterPro" id="IPR003593">
    <property type="entry name" value="AAA+_ATPase"/>
</dbReference>
<dbReference type="NCBIfam" id="TIGR02397">
    <property type="entry name" value="dnaX_nterm"/>
    <property type="match status" value="1"/>
</dbReference>
<sequence>MTSVVFYRKYRPQTLKEIVGQAHVVTILERALAQHRIAHAYLFSGPRGTGKTTIARIIARELECMPEDIIEIDAASSRGIDEARALRDAVRFLPLRSPKKVYIIDEVHMLTKEAFNALLKTIEEPPEHVVFILATTELEKVPDTIVSRTQHFSFHKIAIPDIARELARIARLEKLSIEEDALKLIAFFADGALRDAENLLFQMQGLGEKTTTERDVRILLGAPEEENVNNIIEHALMSEAHEMFKVFNKVLHEGADPKMLARLLLRNARALYLLSADQATKSILQEEFTKEEIERFFAILQKVQKRSDARSVLARTEYTVSLLLEAARQPADDFLAHIPLELALLKIATRQ</sequence>
<comment type="subunit">
    <text evidence="3">DNA polymerase III contains a core (composed of alpha, epsilon and theta chains) that associates with a tau subunit. This core dimerizes to form the POLIII' complex. PolIII' associates with the gamma complex (composed of gamma, delta, delta', psi and chi chains) and with the beta chain to form the complete DNA polymerase III complex.</text>
</comment>
<name>A0A1F8FS57_9BACT</name>
<dbReference type="PANTHER" id="PTHR11669">
    <property type="entry name" value="REPLICATION FACTOR C / DNA POLYMERASE III GAMMA-TAU SUBUNIT"/>
    <property type="match status" value="1"/>
</dbReference>
<dbReference type="Proteomes" id="UP000177796">
    <property type="component" value="Unassembled WGS sequence"/>
</dbReference>
<evidence type="ECO:0000256" key="3">
    <source>
        <dbReference type="RuleBase" id="RU364063"/>
    </source>
</evidence>
<dbReference type="AlphaFoldDB" id="A0A1F8FS57"/>
<keyword evidence="3" id="KW-0067">ATP-binding</keyword>
<dbReference type="InterPro" id="IPR012763">
    <property type="entry name" value="DNA_pol_III_sug/sutau_N"/>
</dbReference>
<dbReference type="GO" id="GO:0005524">
    <property type="term" value="F:ATP binding"/>
    <property type="evidence" value="ECO:0007669"/>
    <property type="project" value="UniProtKB-KW"/>
</dbReference>
<evidence type="ECO:0000313" key="6">
    <source>
        <dbReference type="Proteomes" id="UP000177796"/>
    </source>
</evidence>
<evidence type="ECO:0000313" key="5">
    <source>
        <dbReference type="EMBL" id="OGN15957.1"/>
    </source>
</evidence>
<dbReference type="Gene3D" id="3.40.50.300">
    <property type="entry name" value="P-loop containing nucleotide triphosphate hydrolases"/>
    <property type="match status" value="1"/>
</dbReference>
<dbReference type="Pfam" id="PF13177">
    <property type="entry name" value="DNA_pol3_delta2"/>
    <property type="match status" value="2"/>
</dbReference>
<keyword evidence="3" id="KW-0548">Nucleotidyltransferase</keyword>
<comment type="catalytic activity">
    <reaction evidence="2 3">
        <text>DNA(n) + a 2'-deoxyribonucleoside 5'-triphosphate = DNA(n+1) + diphosphate</text>
        <dbReference type="Rhea" id="RHEA:22508"/>
        <dbReference type="Rhea" id="RHEA-COMP:17339"/>
        <dbReference type="Rhea" id="RHEA-COMP:17340"/>
        <dbReference type="ChEBI" id="CHEBI:33019"/>
        <dbReference type="ChEBI" id="CHEBI:61560"/>
        <dbReference type="ChEBI" id="CHEBI:173112"/>
        <dbReference type="EC" id="2.7.7.7"/>
    </reaction>
</comment>
<protein>
    <recommendedName>
        <fullName evidence="3">DNA polymerase III subunit gamma/tau</fullName>
        <ecNumber evidence="3">2.7.7.7</ecNumber>
    </recommendedName>
</protein>
<comment type="similarity">
    <text evidence="3">Belongs to the DnaX/STICHEL family.</text>
</comment>
<dbReference type="GO" id="GO:0003887">
    <property type="term" value="F:DNA-directed DNA polymerase activity"/>
    <property type="evidence" value="ECO:0007669"/>
    <property type="project" value="UniProtKB-KW"/>
</dbReference>
<dbReference type="CDD" id="cd00009">
    <property type="entry name" value="AAA"/>
    <property type="match status" value="1"/>
</dbReference>
<comment type="caution">
    <text evidence="5">The sequence shown here is derived from an EMBL/GenBank/DDBJ whole genome shotgun (WGS) entry which is preliminary data.</text>
</comment>
<dbReference type="EC" id="2.7.7.7" evidence="3"/>
<organism evidence="5 6">
    <name type="scientific">Candidatus Yanofskybacteria bacterium RIFCSPHIGHO2_02_FULL_46_19</name>
    <dbReference type="NCBI Taxonomy" id="1802684"/>
    <lineage>
        <taxon>Bacteria</taxon>
        <taxon>Candidatus Yanofskyibacteriota</taxon>
    </lineage>
</organism>
<evidence type="ECO:0000259" key="4">
    <source>
        <dbReference type="SMART" id="SM00382"/>
    </source>
</evidence>
<dbReference type="GO" id="GO:0046872">
    <property type="term" value="F:metal ion binding"/>
    <property type="evidence" value="ECO:0007669"/>
    <property type="project" value="UniProtKB-KW"/>
</dbReference>
<accession>A0A1F8FS57</accession>
<dbReference type="InterPro" id="IPR050238">
    <property type="entry name" value="DNA_Rep/Repair_Clamp_Loader"/>
</dbReference>
<keyword evidence="1 3" id="KW-0239">DNA-directed DNA polymerase</keyword>
<dbReference type="EMBL" id="MGJY01000022">
    <property type="protein sequence ID" value="OGN15957.1"/>
    <property type="molecule type" value="Genomic_DNA"/>
</dbReference>
<keyword evidence="3" id="KW-0808">Transferase</keyword>
<evidence type="ECO:0000256" key="1">
    <source>
        <dbReference type="ARBA" id="ARBA00022932"/>
    </source>
</evidence>
<keyword evidence="3" id="KW-0547">Nucleotide-binding</keyword>
<gene>
    <name evidence="3" type="primary">dnaX</name>
    <name evidence="5" type="ORF">A3C81_01455</name>
</gene>